<proteinExistence type="predicted"/>
<gene>
    <name evidence="2" type="ORF">UFOVP500_3</name>
</gene>
<keyword evidence="1" id="KW-0812">Transmembrane</keyword>
<protein>
    <submittedName>
        <fullName evidence="2">Uncharacterized protein</fullName>
    </submittedName>
</protein>
<feature type="transmembrane region" description="Helical" evidence="1">
    <location>
        <begin position="12"/>
        <end position="28"/>
    </location>
</feature>
<dbReference type="EMBL" id="LR796466">
    <property type="protein sequence ID" value="CAB4146371.1"/>
    <property type="molecule type" value="Genomic_DNA"/>
</dbReference>
<evidence type="ECO:0000313" key="2">
    <source>
        <dbReference type="EMBL" id="CAB4146371.1"/>
    </source>
</evidence>
<accession>A0A6J5MK00</accession>
<reference evidence="2" key="1">
    <citation type="submission" date="2020-04" db="EMBL/GenBank/DDBJ databases">
        <authorList>
            <person name="Chiriac C."/>
            <person name="Salcher M."/>
            <person name="Ghai R."/>
            <person name="Kavagutti S V."/>
        </authorList>
    </citation>
    <scope>NUCLEOTIDE SEQUENCE</scope>
</reference>
<organism evidence="2">
    <name type="scientific">uncultured Caudovirales phage</name>
    <dbReference type="NCBI Taxonomy" id="2100421"/>
    <lineage>
        <taxon>Viruses</taxon>
        <taxon>Duplodnaviria</taxon>
        <taxon>Heunggongvirae</taxon>
        <taxon>Uroviricota</taxon>
        <taxon>Caudoviricetes</taxon>
        <taxon>Peduoviridae</taxon>
        <taxon>Maltschvirus</taxon>
        <taxon>Maltschvirus maltsch</taxon>
    </lineage>
</organism>
<sequence length="29" mass="3263">MRHILTETAETIGFFAIISALLFVWIATP</sequence>
<name>A0A6J5MK00_9CAUD</name>
<keyword evidence="1" id="KW-0472">Membrane</keyword>
<keyword evidence="1" id="KW-1133">Transmembrane helix</keyword>
<evidence type="ECO:0000256" key="1">
    <source>
        <dbReference type="SAM" id="Phobius"/>
    </source>
</evidence>